<dbReference type="EMBL" id="JADGKB010000090">
    <property type="protein sequence ID" value="KAJ3254224.1"/>
    <property type="molecule type" value="Genomic_DNA"/>
</dbReference>
<proteinExistence type="predicted"/>
<accession>A0AAD5Y600</accession>
<dbReference type="Proteomes" id="UP001210925">
    <property type="component" value="Unassembled WGS sequence"/>
</dbReference>
<name>A0AAD5Y600_9FUNG</name>
<evidence type="ECO:0000256" key="1">
    <source>
        <dbReference type="SAM" id="MobiDB-lite"/>
    </source>
</evidence>
<dbReference type="AlphaFoldDB" id="A0AAD5Y600"/>
<sequence length="101" mass="12071">MKGNPFAERQMLSSESQDTIEDVPVDDELEELIELAQHRRRESLISIGSQEDYSQLLTEHYKLPETQFLVYLKQHPEMFEQLLEKRLNYLNENDYAQKLQQ</sequence>
<comment type="caution">
    <text evidence="2">The sequence shown here is derived from an EMBL/GenBank/DDBJ whole genome shotgun (WGS) entry which is preliminary data.</text>
</comment>
<evidence type="ECO:0000313" key="3">
    <source>
        <dbReference type="Proteomes" id="UP001210925"/>
    </source>
</evidence>
<gene>
    <name evidence="2" type="ORF">HK103_007469</name>
</gene>
<protein>
    <submittedName>
        <fullName evidence="2">Uncharacterized protein</fullName>
    </submittedName>
</protein>
<reference evidence="2" key="1">
    <citation type="submission" date="2020-05" db="EMBL/GenBank/DDBJ databases">
        <title>Phylogenomic resolution of chytrid fungi.</title>
        <authorList>
            <person name="Stajich J.E."/>
            <person name="Amses K."/>
            <person name="Simmons R."/>
            <person name="Seto K."/>
            <person name="Myers J."/>
            <person name="Bonds A."/>
            <person name="Quandt C.A."/>
            <person name="Barry K."/>
            <person name="Liu P."/>
            <person name="Grigoriev I."/>
            <person name="Longcore J.E."/>
            <person name="James T.Y."/>
        </authorList>
    </citation>
    <scope>NUCLEOTIDE SEQUENCE</scope>
    <source>
        <strain evidence="2">PLAUS21</strain>
    </source>
</reference>
<organism evidence="2 3">
    <name type="scientific">Boothiomyces macroporosus</name>
    <dbReference type="NCBI Taxonomy" id="261099"/>
    <lineage>
        <taxon>Eukaryota</taxon>
        <taxon>Fungi</taxon>
        <taxon>Fungi incertae sedis</taxon>
        <taxon>Chytridiomycota</taxon>
        <taxon>Chytridiomycota incertae sedis</taxon>
        <taxon>Chytridiomycetes</taxon>
        <taxon>Rhizophydiales</taxon>
        <taxon>Terramycetaceae</taxon>
        <taxon>Boothiomyces</taxon>
    </lineage>
</organism>
<keyword evidence="3" id="KW-1185">Reference proteome</keyword>
<evidence type="ECO:0000313" key="2">
    <source>
        <dbReference type="EMBL" id="KAJ3254224.1"/>
    </source>
</evidence>
<feature type="region of interest" description="Disordered" evidence="1">
    <location>
        <begin position="1"/>
        <end position="22"/>
    </location>
</feature>